<dbReference type="Proteomes" id="UP000195402">
    <property type="component" value="Unassembled WGS sequence"/>
</dbReference>
<dbReference type="InterPro" id="IPR026960">
    <property type="entry name" value="RVT-Znf"/>
</dbReference>
<dbReference type="EMBL" id="MVGT01001064">
    <property type="protein sequence ID" value="OVA14077.1"/>
    <property type="molecule type" value="Genomic_DNA"/>
</dbReference>
<proteinExistence type="predicted"/>
<keyword evidence="2" id="KW-0808">Transferase</keyword>
<keyword evidence="2" id="KW-0548">Nucleotidyltransferase</keyword>
<evidence type="ECO:0000259" key="1">
    <source>
        <dbReference type="Pfam" id="PF13966"/>
    </source>
</evidence>
<dbReference type="OrthoDB" id="696485at2759"/>
<keyword evidence="2" id="KW-0695">RNA-directed DNA polymerase</keyword>
<reference evidence="2 4" key="1">
    <citation type="journal article" date="2017" name="Mol. Plant">
        <title>The Genome of Medicinal Plant Macleaya cordata Provides New Insights into Benzylisoquinoline Alkaloids Metabolism.</title>
        <authorList>
            <person name="Liu X."/>
            <person name="Liu Y."/>
            <person name="Huang P."/>
            <person name="Ma Y."/>
            <person name="Qing Z."/>
            <person name="Tang Q."/>
            <person name="Cao H."/>
            <person name="Cheng P."/>
            <person name="Zheng Y."/>
            <person name="Yuan Z."/>
            <person name="Zhou Y."/>
            <person name="Liu J."/>
            <person name="Tang Z."/>
            <person name="Zhuo Y."/>
            <person name="Zhang Y."/>
            <person name="Yu L."/>
            <person name="Huang J."/>
            <person name="Yang P."/>
            <person name="Peng Q."/>
            <person name="Zhang J."/>
            <person name="Jiang W."/>
            <person name="Zhang Z."/>
            <person name="Lin K."/>
            <person name="Ro D.K."/>
            <person name="Chen X."/>
            <person name="Xiong X."/>
            <person name="Shang Y."/>
            <person name="Huang S."/>
            <person name="Zeng J."/>
        </authorList>
    </citation>
    <scope>NUCLEOTIDE SEQUENCE [LARGE SCALE GENOMIC DNA]</scope>
    <source>
        <strain evidence="2">BLH2017</strain>
        <strain evidence="4">cv. BLH2017</strain>
        <tissue evidence="2">Root</tissue>
    </source>
</reference>
<evidence type="ECO:0000313" key="4">
    <source>
        <dbReference type="Proteomes" id="UP000195402"/>
    </source>
</evidence>
<dbReference type="Pfam" id="PF13966">
    <property type="entry name" value="zf-RVT"/>
    <property type="match status" value="1"/>
</dbReference>
<dbReference type="STRING" id="56857.A0A200QUD8"/>
<evidence type="ECO:0000313" key="3">
    <source>
        <dbReference type="EMBL" id="OVA20865.1"/>
    </source>
</evidence>
<dbReference type="EMBL" id="MVGT01000031">
    <property type="protein sequence ID" value="OVA20865.1"/>
    <property type="molecule type" value="Genomic_DNA"/>
</dbReference>
<evidence type="ECO:0000313" key="2">
    <source>
        <dbReference type="EMBL" id="OVA14077.1"/>
    </source>
</evidence>
<name>A0A200QUD8_MACCD</name>
<dbReference type="OMA" id="QPASIIW"/>
<dbReference type="AlphaFoldDB" id="A0A200QUD8"/>
<accession>A0A200QUD8</accession>
<dbReference type="GO" id="GO:0003964">
    <property type="term" value="F:RNA-directed DNA polymerase activity"/>
    <property type="evidence" value="ECO:0007669"/>
    <property type="project" value="UniProtKB-KW"/>
</dbReference>
<protein>
    <submittedName>
        <fullName evidence="2">Reverse transcriptase zinc-binding domain</fullName>
    </submittedName>
</protein>
<organism evidence="2 4">
    <name type="scientific">Macleaya cordata</name>
    <name type="common">Five-seeded plume-poppy</name>
    <name type="synonym">Bocconia cordata</name>
    <dbReference type="NCBI Taxonomy" id="56857"/>
    <lineage>
        <taxon>Eukaryota</taxon>
        <taxon>Viridiplantae</taxon>
        <taxon>Streptophyta</taxon>
        <taxon>Embryophyta</taxon>
        <taxon>Tracheophyta</taxon>
        <taxon>Spermatophyta</taxon>
        <taxon>Magnoliopsida</taxon>
        <taxon>Ranunculales</taxon>
        <taxon>Papaveraceae</taxon>
        <taxon>Papaveroideae</taxon>
        <taxon>Macleaya</taxon>
    </lineage>
</organism>
<keyword evidence="4" id="KW-1185">Reference proteome</keyword>
<comment type="caution">
    <text evidence="2">The sequence shown here is derived from an EMBL/GenBank/DDBJ whole genome shotgun (WGS) entry which is preliminary data.</text>
</comment>
<gene>
    <name evidence="2" type="ORF">BVC80_1787g164</name>
    <name evidence="3" type="ORF">BVC80_8903g3</name>
</gene>
<sequence length="249" mass="29165">MSLYEAVDIQNGIGGWNLGIRRELSGEVMNWMVEIIDFLGEPPVLNNEDDERKCTFANSDKFSTKLCYEAMLGGETQNFPDKLIWMKAIPTKVSFMLWAATISALPTNENLIRRGFQLVNRCWLCKNKEETTNHIMLHCSFSYLVWGYFIKAYGLNWVSEGSMVQHLFAWKTSRGKGRGKRVWRILNYAILWALWVERNKRVFDDRESSVLEVVNNVKSLVFLWCTKEKTFEGYRFDDLVIRWDTVINM</sequence>
<feature type="domain" description="Reverse transcriptase zinc-binding" evidence="1">
    <location>
        <begin position="62"/>
        <end position="146"/>
    </location>
</feature>